<keyword evidence="5" id="KW-1185">Reference proteome</keyword>
<evidence type="ECO:0000259" key="3">
    <source>
        <dbReference type="Pfam" id="PF02709"/>
    </source>
</evidence>
<dbReference type="Pfam" id="PF02709">
    <property type="entry name" value="Glyco_transf_7C"/>
    <property type="match status" value="1"/>
</dbReference>
<feature type="domain" description="Glycosyltransferase 2-like" evidence="2">
    <location>
        <begin position="4"/>
        <end position="105"/>
    </location>
</feature>
<reference evidence="5" key="1">
    <citation type="journal article" date="2019" name="Int. J. Syst. Evol. Microbiol.">
        <title>The Global Catalogue of Microorganisms (GCM) 10K type strain sequencing project: providing services to taxonomists for standard genome sequencing and annotation.</title>
        <authorList>
            <consortium name="The Broad Institute Genomics Platform"/>
            <consortium name="The Broad Institute Genome Sequencing Center for Infectious Disease"/>
            <person name="Wu L."/>
            <person name="Ma J."/>
        </authorList>
    </citation>
    <scope>NUCLEOTIDE SEQUENCE [LARGE SCALE GENOMIC DNA]</scope>
    <source>
        <strain evidence="5">JCM 17337</strain>
    </source>
</reference>
<dbReference type="InterPro" id="IPR050834">
    <property type="entry name" value="Glycosyltransf_2"/>
</dbReference>
<proteinExistence type="predicted"/>
<name>A0ABP7H0T6_9FLAO</name>
<dbReference type="Gene3D" id="3.90.550.10">
    <property type="entry name" value="Spore Coat Polysaccharide Biosynthesis Protein SpsA, Chain A"/>
    <property type="match status" value="1"/>
</dbReference>
<dbReference type="InterPro" id="IPR027791">
    <property type="entry name" value="Galactosyl_T_C"/>
</dbReference>
<evidence type="ECO:0000313" key="4">
    <source>
        <dbReference type="EMBL" id="GAA3779679.1"/>
    </source>
</evidence>
<dbReference type="InterPro" id="IPR029044">
    <property type="entry name" value="Nucleotide-diphossugar_trans"/>
</dbReference>
<protein>
    <recommendedName>
        <fullName evidence="6">Galactosyltransferase-like protein</fullName>
    </recommendedName>
</protein>
<accession>A0ABP7H0T6</accession>
<sequence>MITIIFPYRDREPWRVKKSLDSLVTQSNKDFKVLFVDYGSSIQTYTIIQKLISEYSFVSYFYNFSQLQPWSRAKAINIGLKNVTSEYVFTADIDMIFRTDFIEKLNEIKSPSKIYYFKVGFLTKSETQKDIKFEDYIINSSSKEGAQGLSLFALKEVEAINGYDEFLHFWGSEDIDIHNRLERNQLKSIFYNKEILLLHQWHKSYRKEERKKLTTDLQLSNVVKLNQQHLIQNDRNAIKKTNHKSWGKSISFAEFEELKNYNVETVLINKQEIITHFLFCELPNVIDQIIVVKIIEDSFQDSLKYKVKKLVGKKVPKYYSLKEVNDMFLLHIITFYHTEPYCYSVSQDLKSITFRIKK</sequence>
<evidence type="ECO:0000259" key="2">
    <source>
        <dbReference type="Pfam" id="PF00535"/>
    </source>
</evidence>
<dbReference type="Pfam" id="PF00535">
    <property type="entry name" value="Glycos_transf_2"/>
    <property type="match status" value="1"/>
</dbReference>
<dbReference type="EMBL" id="BAABDU010000007">
    <property type="protein sequence ID" value="GAA3779679.1"/>
    <property type="molecule type" value="Genomic_DNA"/>
</dbReference>
<dbReference type="InterPro" id="IPR001173">
    <property type="entry name" value="Glyco_trans_2-like"/>
</dbReference>
<organism evidence="4 5">
    <name type="scientific">Flavobacterium ginsengiterrae</name>
    <dbReference type="NCBI Taxonomy" id="871695"/>
    <lineage>
        <taxon>Bacteria</taxon>
        <taxon>Pseudomonadati</taxon>
        <taxon>Bacteroidota</taxon>
        <taxon>Flavobacteriia</taxon>
        <taxon>Flavobacteriales</taxon>
        <taxon>Flavobacteriaceae</taxon>
        <taxon>Flavobacterium</taxon>
    </lineage>
</organism>
<keyword evidence="1" id="KW-0808">Transferase</keyword>
<evidence type="ECO:0000256" key="1">
    <source>
        <dbReference type="ARBA" id="ARBA00022679"/>
    </source>
</evidence>
<evidence type="ECO:0008006" key="6">
    <source>
        <dbReference type="Google" id="ProtNLM"/>
    </source>
</evidence>
<dbReference type="PANTHER" id="PTHR43685">
    <property type="entry name" value="GLYCOSYLTRANSFERASE"/>
    <property type="match status" value="1"/>
</dbReference>
<feature type="domain" description="Galactosyltransferase C-terminal" evidence="3">
    <location>
        <begin position="132"/>
        <end position="194"/>
    </location>
</feature>
<comment type="caution">
    <text evidence="4">The sequence shown here is derived from an EMBL/GenBank/DDBJ whole genome shotgun (WGS) entry which is preliminary data.</text>
</comment>
<evidence type="ECO:0000313" key="5">
    <source>
        <dbReference type="Proteomes" id="UP001500748"/>
    </source>
</evidence>
<gene>
    <name evidence="4" type="ORF">GCM10022423_39670</name>
</gene>
<dbReference type="SUPFAM" id="SSF53448">
    <property type="entry name" value="Nucleotide-diphospho-sugar transferases"/>
    <property type="match status" value="1"/>
</dbReference>
<dbReference type="RefSeq" id="WP_345146427.1">
    <property type="nucleotide sequence ID" value="NZ_BAABDU010000007.1"/>
</dbReference>
<dbReference type="PANTHER" id="PTHR43685:SF2">
    <property type="entry name" value="GLYCOSYLTRANSFERASE 2-LIKE DOMAIN-CONTAINING PROTEIN"/>
    <property type="match status" value="1"/>
</dbReference>
<dbReference type="Proteomes" id="UP001500748">
    <property type="component" value="Unassembled WGS sequence"/>
</dbReference>
<dbReference type="CDD" id="cd00761">
    <property type="entry name" value="Glyco_tranf_GTA_type"/>
    <property type="match status" value="1"/>
</dbReference>